<evidence type="ECO:0000313" key="1">
    <source>
        <dbReference type="EMBL" id="HGQ35273.1"/>
    </source>
</evidence>
<dbReference type="EMBL" id="DTCK01000008">
    <property type="protein sequence ID" value="HGQ35273.1"/>
    <property type="molecule type" value="Genomic_DNA"/>
</dbReference>
<protein>
    <submittedName>
        <fullName evidence="2">Uncharacterized protein</fullName>
    </submittedName>
</protein>
<gene>
    <name evidence="2" type="ORF">ENU08_04550</name>
    <name evidence="1" type="ORF">ENU41_01160</name>
</gene>
<proteinExistence type="predicted"/>
<dbReference type="EMBL" id="DTBD01000038">
    <property type="protein sequence ID" value="HGQ64496.1"/>
    <property type="molecule type" value="Genomic_DNA"/>
</dbReference>
<sequence>MKHVILKGISNVFRNSIFTVTKHRLALSSVEEDMEKDELTKLRVIPLEALSAIHKMMQGDIKSFAESHIESHVCTNLTALCRDYPYRVKYSIYNDGHVISMYSECIDLEILLTIVFGDIIKYFEFIEGFRDNVLFKYVVIPRSVLGGKLYNTLNYIAGHSSIRITSKQIDDIFSRIVQSRDDVSEMIFVIPCIDLSVIDIMSYLFKELLKNPIARIFIVTSSPSIYDAKTCRLSYREFFVNYIELLDLVRMIDRVYLCDSEVNNFEIILNRATYLISYEPKLALSTQFIPIKDYSYTESYALKYLRDCLCSSHLVKD</sequence>
<accession>A0A7C4JJI1</accession>
<evidence type="ECO:0000313" key="2">
    <source>
        <dbReference type="EMBL" id="HGQ64496.1"/>
    </source>
</evidence>
<organism evidence="2">
    <name type="scientific">Ignisphaera aggregans</name>
    <dbReference type="NCBI Taxonomy" id="334771"/>
    <lineage>
        <taxon>Archaea</taxon>
        <taxon>Thermoproteota</taxon>
        <taxon>Thermoprotei</taxon>
        <taxon>Desulfurococcales</taxon>
        <taxon>Desulfurococcaceae</taxon>
        <taxon>Ignisphaera</taxon>
    </lineage>
</organism>
<comment type="caution">
    <text evidence="2">The sequence shown here is derived from an EMBL/GenBank/DDBJ whole genome shotgun (WGS) entry which is preliminary data.</text>
</comment>
<reference evidence="2" key="1">
    <citation type="journal article" date="2020" name="mSystems">
        <title>Genome- and Community-Level Interaction Insights into Carbon Utilization and Element Cycling Functions of Hydrothermarchaeota in Hydrothermal Sediment.</title>
        <authorList>
            <person name="Zhou Z."/>
            <person name="Liu Y."/>
            <person name="Xu W."/>
            <person name="Pan J."/>
            <person name="Luo Z.H."/>
            <person name="Li M."/>
        </authorList>
    </citation>
    <scope>NUCLEOTIDE SEQUENCE [LARGE SCALE GENOMIC DNA]</scope>
    <source>
        <strain evidence="2">SpSt-637</strain>
        <strain evidence="1">SpSt-667</strain>
    </source>
</reference>
<name>A0A7C4JJI1_9CREN</name>
<dbReference type="AlphaFoldDB" id="A0A7C4JJI1"/>